<comment type="caution">
    <text evidence="1">The sequence shown here is derived from an EMBL/GenBank/DDBJ whole genome shotgun (WGS) entry which is preliminary data.</text>
</comment>
<dbReference type="EMBL" id="BHYK01000037">
    <property type="protein sequence ID" value="GCD12619.1"/>
    <property type="molecule type" value="Genomic_DNA"/>
</dbReference>
<protein>
    <submittedName>
        <fullName evidence="1">Uncharacterized protein</fullName>
    </submittedName>
</protein>
<proteinExistence type="predicted"/>
<accession>A0A401UST4</accession>
<name>A0A401UST4_9CLOT</name>
<evidence type="ECO:0000313" key="2">
    <source>
        <dbReference type="Proteomes" id="UP000287872"/>
    </source>
</evidence>
<keyword evidence="2" id="KW-1185">Reference proteome</keyword>
<sequence>MDREIKKHGIYELEIPTFSGEKTIEQIIVMSNSVVYKMTGKVNYMIKNQISNGLFMVESSKIGTFISMGDKELKEKCIKELKLMFNY</sequence>
<reference evidence="1 2" key="1">
    <citation type="submission" date="2018-11" db="EMBL/GenBank/DDBJ databases">
        <title>Genome sequencing and assembly of Clostridium tagluense strain A121.</title>
        <authorList>
            <person name="Murakami T."/>
            <person name="Segawa T."/>
            <person name="Shcherbakova V.A."/>
            <person name="Mori H."/>
            <person name="Yoshimura Y."/>
        </authorList>
    </citation>
    <scope>NUCLEOTIDE SEQUENCE [LARGE SCALE GENOMIC DNA]</scope>
    <source>
        <strain evidence="1 2">A121</strain>
    </source>
</reference>
<evidence type="ECO:0000313" key="1">
    <source>
        <dbReference type="EMBL" id="GCD12619.1"/>
    </source>
</evidence>
<dbReference type="RefSeq" id="WP_125005450.1">
    <property type="nucleotide sequence ID" value="NZ_BHYK01000037.1"/>
</dbReference>
<organism evidence="1 2">
    <name type="scientific">Clostridium tagluense</name>
    <dbReference type="NCBI Taxonomy" id="360422"/>
    <lineage>
        <taxon>Bacteria</taxon>
        <taxon>Bacillati</taxon>
        <taxon>Bacillota</taxon>
        <taxon>Clostridia</taxon>
        <taxon>Eubacteriales</taxon>
        <taxon>Clostridiaceae</taxon>
        <taxon>Clostridium</taxon>
    </lineage>
</organism>
<dbReference type="Proteomes" id="UP000287872">
    <property type="component" value="Unassembled WGS sequence"/>
</dbReference>
<dbReference type="AlphaFoldDB" id="A0A401UST4"/>
<gene>
    <name evidence="1" type="ORF">Ctaglu_42420</name>
</gene>